<reference evidence="4" key="1">
    <citation type="submission" date="2016-06" db="UniProtKB">
        <authorList>
            <consortium name="WormBaseParasite"/>
        </authorList>
    </citation>
    <scope>IDENTIFICATION</scope>
</reference>
<feature type="compositionally biased region" description="Polar residues" evidence="1">
    <location>
        <begin position="59"/>
        <end position="77"/>
    </location>
</feature>
<evidence type="ECO:0000313" key="3">
    <source>
        <dbReference type="Proteomes" id="UP000275846"/>
    </source>
</evidence>
<dbReference type="WBParaSite" id="SSLN_0000069001-mRNA-1">
    <property type="protein sequence ID" value="SSLN_0000069001-mRNA-1"/>
    <property type="gene ID" value="SSLN_0000069001"/>
</dbReference>
<accession>A0A183S8W1</accession>
<name>A0A183S8W1_SCHSO</name>
<dbReference type="Proteomes" id="UP000275846">
    <property type="component" value="Unassembled WGS sequence"/>
</dbReference>
<proteinExistence type="predicted"/>
<dbReference type="EMBL" id="UYSU01000569">
    <property type="protein sequence ID" value="VDL85979.1"/>
    <property type="molecule type" value="Genomic_DNA"/>
</dbReference>
<sequence length="86" mass="9373">MPSDGHSCQTLQPSDSTFSYWNQIHFLPSGQLIQCFAFDPLILQKTASGLITVDEGQHFKTNSPPSKATQATDPTQKASDDSNDMA</sequence>
<organism evidence="4">
    <name type="scientific">Schistocephalus solidus</name>
    <name type="common">Tapeworm</name>
    <dbReference type="NCBI Taxonomy" id="70667"/>
    <lineage>
        <taxon>Eukaryota</taxon>
        <taxon>Metazoa</taxon>
        <taxon>Spiralia</taxon>
        <taxon>Lophotrochozoa</taxon>
        <taxon>Platyhelminthes</taxon>
        <taxon>Cestoda</taxon>
        <taxon>Eucestoda</taxon>
        <taxon>Diphyllobothriidea</taxon>
        <taxon>Diphyllobothriidae</taxon>
        <taxon>Schistocephalus</taxon>
    </lineage>
</organism>
<evidence type="ECO:0000256" key="1">
    <source>
        <dbReference type="SAM" id="MobiDB-lite"/>
    </source>
</evidence>
<protein>
    <submittedName>
        <fullName evidence="2 4">Uncharacterized protein</fullName>
    </submittedName>
</protein>
<reference evidence="2 3" key="2">
    <citation type="submission" date="2018-11" db="EMBL/GenBank/DDBJ databases">
        <authorList>
            <consortium name="Pathogen Informatics"/>
        </authorList>
    </citation>
    <scope>NUCLEOTIDE SEQUENCE [LARGE SCALE GENOMIC DNA]</scope>
    <source>
        <strain evidence="2 3">NST_G2</strain>
    </source>
</reference>
<dbReference type="AlphaFoldDB" id="A0A183S8W1"/>
<gene>
    <name evidence="2" type="ORF">SSLN_LOCUS659</name>
</gene>
<feature type="region of interest" description="Disordered" evidence="1">
    <location>
        <begin position="56"/>
        <end position="86"/>
    </location>
</feature>
<keyword evidence="3" id="KW-1185">Reference proteome</keyword>
<evidence type="ECO:0000313" key="2">
    <source>
        <dbReference type="EMBL" id="VDL85979.1"/>
    </source>
</evidence>
<evidence type="ECO:0000313" key="4">
    <source>
        <dbReference type="WBParaSite" id="SSLN_0000069001-mRNA-1"/>
    </source>
</evidence>